<protein>
    <submittedName>
        <fullName evidence="1">Uncharacterized protein</fullName>
    </submittedName>
</protein>
<evidence type="ECO:0000313" key="1">
    <source>
        <dbReference type="EMBL" id="OQR70193.1"/>
    </source>
</evidence>
<dbReference type="EMBL" id="MNPL01018349">
    <property type="protein sequence ID" value="OQR70193.1"/>
    <property type="molecule type" value="Genomic_DNA"/>
</dbReference>
<feature type="non-terminal residue" evidence="1">
    <location>
        <position position="1"/>
    </location>
</feature>
<name>A0A1V9X9X9_9ACAR</name>
<dbReference type="AlphaFoldDB" id="A0A1V9X9X9"/>
<organism evidence="1 2">
    <name type="scientific">Tropilaelaps mercedesae</name>
    <dbReference type="NCBI Taxonomy" id="418985"/>
    <lineage>
        <taxon>Eukaryota</taxon>
        <taxon>Metazoa</taxon>
        <taxon>Ecdysozoa</taxon>
        <taxon>Arthropoda</taxon>
        <taxon>Chelicerata</taxon>
        <taxon>Arachnida</taxon>
        <taxon>Acari</taxon>
        <taxon>Parasitiformes</taxon>
        <taxon>Mesostigmata</taxon>
        <taxon>Gamasina</taxon>
        <taxon>Dermanyssoidea</taxon>
        <taxon>Laelapidae</taxon>
        <taxon>Tropilaelaps</taxon>
    </lineage>
</organism>
<accession>A0A1V9X9X9</accession>
<dbReference type="Proteomes" id="UP000192247">
    <property type="component" value="Unassembled WGS sequence"/>
</dbReference>
<keyword evidence="2" id="KW-1185">Reference proteome</keyword>
<proteinExistence type="predicted"/>
<comment type="caution">
    <text evidence="1">The sequence shown here is derived from an EMBL/GenBank/DDBJ whole genome shotgun (WGS) entry which is preliminary data.</text>
</comment>
<evidence type="ECO:0000313" key="2">
    <source>
        <dbReference type="Proteomes" id="UP000192247"/>
    </source>
</evidence>
<sequence>DLPSSFQVFTVPLRKPRLCTRDEPRSVAKSCYCVAVPTTHTRNMAFQACLQVSPANKRAEPACVWNVLPERPLREAYCGKTTQLGNANSEVGIRLQSPMTRLACPMCTHVDEAVGSAPGQNHPPA</sequence>
<reference evidence="1 2" key="1">
    <citation type="journal article" date="2017" name="Gigascience">
        <title>Draft genome of the honey bee ectoparasitic mite, Tropilaelaps mercedesae, is shaped by the parasitic life history.</title>
        <authorList>
            <person name="Dong X."/>
            <person name="Armstrong S.D."/>
            <person name="Xia D."/>
            <person name="Makepeace B.L."/>
            <person name="Darby A.C."/>
            <person name="Kadowaki T."/>
        </authorList>
    </citation>
    <scope>NUCLEOTIDE SEQUENCE [LARGE SCALE GENOMIC DNA]</scope>
    <source>
        <strain evidence="1">Wuxi-XJTLU</strain>
    </source>
</reference>
<dbReference type="InParanoid" id="A0A1V9X9X9"/>
<gene>
    <name evidence="1" type="ORF">BIW11_11786</name>
</gene>